<protein>
    <submittedName>
        <fullName evidence="1">Uncharacterized protein</fullName>
    </submittedName>
</protein>
<gene>
    <name evidence="1" type="ORF">PEC302110_30270</name>
</gene>
<organism evidence="1 2">
    <name type="scientific">Pectobacterium araliae</name>
    <dbReference type="NCBI Taxonomy" id="3073862"/>
    <lineage>
        <taxon>Bacteria</taxon>
        <taxon>Pseudomonadati</taxon>
        <taxon>Pseudomonadota</taxon>
        <taxon>Gammaproteobacteria</taxon>
        <taxon>Enterobacterales</taxon>
        <taxon>Pectobacteriaceae</taxon>
        <taxon>Pectobacterium</taxon>
    </lineage>
</organism>
<sequence length="90" mass="10646">MQGGSMYKNNDEAIDWEAKRLLDDGIYTDTQQAYLEAEKIVINIREHAKQRQIKQQFKMKIKSIKKQIGNGYDYADVPYSNKKKHWGEHK</sequence>
<dbReference type="Proteomes" id="UP001377830">
    <property type="component" value="Chromosome"/>
</dbReference>
<dbReference type="EMBL" id="AP028908">
    <property type="protein sequence ID" value="BES85930.1"/>
    <property type="molecule type" value="Genomic_DNA"/>
</dbReference>
<evidence type="ECO:0000313" key="2">
    <source>
        <dbReference type="Proteomes" id="UP001377830"/>
    </source>
</evidence>
<name>A0AAN0KDT7_9GAMM</name>
<dbReference type="AlphaFoldDB" id="A0AAN0KDT7"/>
<proteinExistence type="predicted"/>
<keyword evidence="2" id="KW-1185">Reference proteome</keyword>
<dbReference type="KEGG" id="parl:PEC302110_30270"/>
<evidence type="ECO:0000313" key="1">
    <source>
        <dbReference type="EMBL" id="BES85930.1"/>
    </source>
</evidence>
<accession>A0AAN0KDT7</accession>
<reference evidence="2" key="1">
    <citation type="journal article" date="2024" name="Int. J. Syst. Evol. Microbiol.">
        <title>Pectobacterium araliae sp. nov., a pathogen causing bacterial soft rot of Japanese angelica tree in Japan.</title>
        <authorList>
            <person name="Sawada H."/>
            <person name="Someya N."/>
            <person name="Morohoshi T."/>
            <person name="Ono M."/>
            <person name="Satou M."/>
        </authorList>
    </citation>
    <scope>NUCLEOTIDE SEQUENCE [LARGE SCALE GENOMIC DNA]</scope>
    <source>
        <strain evidence="2">MAFF 302110</strain>
    </source>
</reference>